<dbReference type="PANTHER" id="PTHR45023:SF4">
    <property type="entry name" value="GLYCINE-RICH PROTEIN-RELATED"/>
    <property type="match status" value="1"/>
</dbReference>
<evidence type="ECO:0000313" key="3">
    <source>
        <dbReference type="RefSeq" id="XP_019100981.1"/>
    </source>
</evidence>
<feature type="region of interest" description="Disordered" evidence="1">
    <location>
        <begin position="204"/>
        <end position="254"/>
    </location>
</feature>
<dbReference type="GeneID" id="104789780"/>
<dbReference type="RefSeq" id="XP_019100981.1">
    <property type="nucleotide sequence ID" value="XM_019245436.1"/>
</dbReference>
<gene>
    <name evidence="3" type="primary">LOC104789780</name>
</gene>
<accession>A0ABM1RPP3</accession>
<evidence type="ECO:0000313" key="2">
    <source>
        <dbReference type="Proteomes" id="UP000694864"/>
    </source>
</evidence>
<name>A0ABM1RPP3_CAMSA</name>
<reference evidence="2" key="1">
    <citation type="journal article" date="2014" name="Nat. Commun.">
        <title>The emerging biofuel crop Camelina sativa retains a highly undifferentiated hexaploid genome structure.</title>
        <authorList>
            <person name="Kagale S."/>
            <person name="Koh C."/>
            <person name="Nixon J."/>
            <person name="Bollina V."/>
            <person name="Clarke W.E."/>
            <person name="Tuteja R."/>
            <person name="Spillane C."/>
            <person name="Robinson S.J."/>
            <person name="Links M.G."/>
            <person name="Clarke C."/>
            <person name="Higgins E.E."/>
            <person name="Huebert T."/>
            <person name="Sharpe A.G."/>
            <person name="Parkin I.A."/>
        </authorList>
    </citation>
    <scope>NUCLEOTIDE SEQUENCE [LARGE SCALE GENOMIC DNA]</scope>
    <source>
        <strain evidence="2">cv. DH55</strain>
    </source>
</reference>
<protein>
    <submittedName>
        <fullName evidence="3">Glutathione S-transferase T3-like</fullName>
    </submittedName>
</protein>
<keyword evidence="2" id="KW-1185">Reference proteome</keyword>
<dbReference type="Proteomes" id="UP000694864">
    <property type="component" value="Chromosome 5"/>
</dbReference>
<evidence type="ECO:0000256" key="1">
    <source>
        <dbReference type="SAM" id="MobiDB-lite"/>
    </source>
</evidence>
<sequence>MDLWIIRLSSSLRLENLVEISDMFVVVLGGRSKGDEESDKGTTQSSLATRFLILCSRTKVPEFSTQCSDATSQGRRSRNKWAPADDVELIGAWLNTSKDPIVSNGQKGEAYWKWVAEYFNASPKVVGLEKRAPSHIKQRWGKINDNVCKFVGCYEAATKQRSSGQNEDDVMKLANEIYFNDHKVKFTLQHAWLELRYDQKWCASSSSKGNGTAKRRKGMDGSSSSQPVNHREDDSMIRPPGVKASKAKKKNVKKTATDDEDSKYLLELEAILELKQKNFALTEKISNRNLLEMILAKTEPLTDHDIALKNKLIDDIFM</sequence>
<dbReference type="PANTHER" id="PTHR45023">
    <property type="match status" value="1"/>
</dbReference>
<reference evidence="3" key="2">
    <citation type="submission" date="2025-08" db="UniProtKB">
        <authorList>
            <consortium name="RefSeq"/>
        </authorList>
    </citation>
    <scope>IDENTIFICATION</scope>
    <source>
        <tissue evidence="3">Leaf</tissue>
    </source>
</reference>
<proteinExistence type="predicted"/>
<organism evidence="2 3">
    <name type="scientific">Camelina sativa</name>
    <name type="common">False flax</name>
    <name type="synonym">Myagrum sativum</name>
    <dbReference type="NCBI Taxonomy" id="90675"/>
    <lineage>
        <taxon>Eukaryota</taxon>
        <taxon>Viridiplantae</taxon>
        <taxon>Streptophyta</taxon>
        <taxon>Embryophyta</taxon>
        <taxon>Tracheophyta</taxon>
        <taxon>Spermatophyta</taxon>
        <taxon>Magnoliopsida</taxon>
        <taxon>eudicotyledons</taxon>
        <taxon>Gunneridae</taxon>
        <taxon>Pentapetalae</taxon>
        <taxon>rosids</taxon>
        <taxon>malvids</taxon>
        <taxon>Brassicales</taxon>
        <taxon>Brassicaceae</taxon>
        <taxon>Camelineae</taxon>
        <taxon>Camelina</taxon>
    </lineage>
</organism>